<organism evidence="2 3">
    <name type="scientific">Paragemmobacter kunshanensis</name>
    <dbReference type="NCBI Taxonomy" id="2583234"/>
    <lineage>
        <taxon>Bacteria</taxon>
        <taxon>Pseudomonadati</taxon>
        <taxon>Pseudomonadota</taxon>
        <taxon>Alphaproteobacteria</taxon>
        <taxon>Rhodobacterales</taxon>
        <taxon>Paracoccaceae</taxon>
        <taxon>Paragemmobacter</taxon>
    </lineage>
</organism>
<comment type="caution">
    <text evidence="2">The sequence shown here is derived from an EMBL/GenBank/DDBJ whole genome shotgun (WGS) entry which is preliminary data.</text>
</comment>
<dbReference type="PANTHER" id="PTHR47129:SF1">
    <property type="entry name" value="NMRA-LIKE DOMAIN-CONTAINING PROTEIN"/>
    <property type="match status" value="1"/>
</dbReference>
<gene>
    <name evidence="2" type="ORF">G5V65_07860</name>
</gene>
<accession>A0A6M1U953</accession>
<dbReference type="SUPFAM" id="SSF51735">
    <property type="entry name" value="NAD(P)-binding Rossmann-fold domains"/>
    <property type="match status" value="1"/>
</dbReference>
<dbReference type="Gene3D" id="3.90.25.10">
    <property type="entry name" value="UDP-galactose 4-epimerase, domain 1"/>
    <property type="match status" value="1"/>
</dbReference>
<proteinExistence type="predicted"/>
<dbReference type="RefSeq" id="WP_165048687.1">
    <property type="nucleotide sequence ID" value="NZ_JAALFE010000006.1"/>
</dbReference>
<dbReference type="EMBL" id="JAALFE010000006">
    <property type="protein sequence ID" value="NGQ90811.1"/>
    <property type="molecule type" value="Genomic_DNA"/>
</dbReference>
<dbReference type="InterPro" id="IPR052718">
    <property type="entry name" value="NmrA-type_oxidoreductase"/>
</dbReference>
<dbReference type="InterPro" id="IPR036291">
    <property type="entry name" value="NAD(P)-bd_dom_sf"/>
</dbReference>
<dbReference type="InterPro" id="IPR016040">
    <property type="entry name" value="NAD(P)-bd_dom"/>
</dbReference>
<keyword evidence="3" id="KW-1185">Reference proteome</keyword>
<dbReference type="AlphaFoldDB" id="A0A6M1U953"/>
<dbReference type="Gene3D" id="3.40.50.720">
    <property type="entry name" value="NAD(P)-binding Rossmann-like Domain"/>
    <property type="match status" value="1"/>
</dbReference>
<name>A0A6M1U953_9RHOB</name>
<sequence length="278" mass="28431">MTIAISAATGQLGRLALAALQARGHAPIALVRDPAKAAGLKAETRAFDYRAADGLAPALAGVTTLVLISSNDVDDRVGQHRNAIAAARAAGVGRILYTSILRADTSPLLLAADHKATEEIIRASGLAFTLLRNGWYTENHTGSLGGAIAAGALIGSAGEGRFSTAARADYAEAIAVAAGPGHEGAVHELAGDTAHSYADLAAEVSRVTGRAIPYNDLPPAVYAGILQGFGLPEGFAHVLADADVQAGRGGLYDDSRTLSRLIGRPTTPWQETVAKALA</sequence>
<evidence type="ECO:0000313" key="2">
    <source>
        <dbReference type="EMBL" id="NGQ90811.1"/>
    </source>
</evidence>
<feature type="domain" description="NAD(P)-binding" evidence="1">
    <location>
        <begin position="8"/>
        <end position="144"/>
    </location>
</feature>
<protein>
    <submittedName>
        <fullName evidence="2">NAD(P)H-binding protein</fullName>
    </submittedName>
</protein>
<evidence type="ECO:0000313" key="3">
    <source>
        <dbReference type="Proteomes" id="UP000474758"/>
    </source>
</evidence>
<dbReference type="Proteomes" id="UP000474758">
    <property type="component" value="Unassembled WGS sequence"/>
</dbReference>
<evidence type="ECO:0000259" key="1">
    <source>
        <dbReference type="Pfam" id="PF13460"/>
    </source>
</evidence>
<dbReference type="Pfam" id="PF13460">
    <property type="entry name" value="NAD_binding_10"/>
    <property type="match status" value="1"/>
</dbReference>
<dbReference type="PANTHER" id="PTHR47129">
    <property type="entry name" value="QUINONE OXIDOREDUCTASE 2"/>
    <property type="match status" value="1"/>
</dbReference>
<reference evidence="2 3" key="1">
    <citation type="submission" date="2020-02" db="EMBL/GenBank/DDBJ databases">
        <title>Rhodobacter translucens sp. nov., a novel bacterium isolated from activated sludge.</title>
        <authorList>
            <person name="Liu J."/>
        </authorList>
    </citation>
    <scope>NUCLEOTIDE SEQUENCE [LARGE SCALE GENOMIC DNA]</scope>
    <source>
        <strain evidence="2 3">HX-7-19</strain>
    </source>
</reference>